<evidence type="ECO:0000256" key="1">
    <source>
        <dbReference type="ARBA" id="ARBA00004496"/>
    </source>
</evidence>
<evidence type="ECO:0000256" key="2">
    <source>
        <dbReference type="ARBA" id="ARBA00022490"/>
    </source>
</evidence>
<evidence type="ECO:0000256" key="3">
    <source>
        <dbReference type="ARBA" id="ARBA00023054"/>
    </source>
</evidence>
<dbReference type="InterPro" id="IPR022008">
    <property type="entry name" value="EABR"/>
</dbReference>
<dbReference type="AlphaFoldDB" id="A0A0B7A9A9"/>
<dbReference type="GO" id="GO:0005737">
    <property type="term" value="C:cytoplasm"/>
    <property type="evidence" value="ECO:0007669"/>
    <property type="project" value="UniProtKB-SubCell"/>
</dbReference>
<evidence type="ECO:0000256" key="4">
    <source>
        <dbReference type="SAM" id="Coils"/>
    </source>
</evidence>
<feature type="coiled-coil region" evidence="4">
    <location>
        <begin position="69"/>
        <end position="120"/>
    </location>
</feature>
<dbReference type="EMBL" id="HACG01030704">
    <property type="protein sequence ID" value="CEK77569.1"/>
    <property type="molecule type" value="Transcribed_RNA"/>
</dbReference>
<dbReference type="Gene3D" id="1.20.5.1180">
    <property type="entry name" value="Geminin coiled-coil domain"/>
    <property type="match status" value="1"/>
</dbReference>
<sequence length="121" mass="14276">MRKILKLMCAQCLTLDMSLENVLVASESGREIRTRINDQAAVRTEENYLEMEKKLNQVIQMNQRWQSYNQNREQQVHGLLARIVELEQLNQEGENLKSMMQAKEVDNLNLRKEIDNLTKEK</sequence>
<organism evidence="6">
    <name type="scientific">Arion vulgaris</name>
    <dbReference type="NCBI Taxonomy" id="1028688"/>
    <lineage>
        <taxon>Eukaryota</taxon>
        <taxon>Metazoa</taxon>
        <taxon>Spiralia</taxon>
        <taxon>Lophotrochozoa</taxon>
        <taxon>Mollusca</taxon>
        <taxon>Gastropoda</taxon>
        <taxon>Heterobranchia</taxon>
        <taxon>Euthyneura</taxon>
        <taxon>Panpulmonata</taxon>
        <taxon>Eupulmonata</taxon>
        <taxon>Stylommatophora</taxon>
        <taxon>Helicina</taxon>
        <taxon>Arionoidea</taxon>
        <taxon>Arionidae</taxon>
        <taxon>Arion</taxon>
    </lineage>
</organism>
<feature type="domain" description="TSG101 and ALIX binding" evidence="5">
    <location>
        <begin position="53"/>
        <end position="85"/>
    </location>
</feature>
<evidence type="ECO:0000313" key="6">
    <source>
        <dbReference type="EMBL" id="CEK77569.1"/>
    </source>
</evidence>
<evidence type="ECO:0000259" key="5">
    <source>
        <dbReference type="Pfam" id="PF12180"/>
    </source>
</evidence>
<keyword evidence="3 4" id="KW-0175">Coiled coil</keyword>
<protein>
    <recommendedName>
        <fullName evidence="5">TSG101 and ALIX binding domain-containing protein</fullName>
    </recommendedName>
</protein>
<name>A0A0B7A9A9_9EUPU</name>
<dbReference type="GO" id="GO:0051896">
    <property type="term" value="P:regulation of phosphatidylinositol 3-kinase/protein kinase B signal transduction"/>
    <property type="evidence" value="ECO:0007669"/>
    <property type="project" value="InterPro"/>
</dbReference>
<accession>A0A0B7A9A9</accession>
<proteinExistence type="predicted"/>
<gene>
    <name evidence="6" type="primary">ORF105520</name>
</gene>
<comment type="subcellular location">
    <subcellularLocation>
        <location evidence="1">Cytoplasm</location>
    </subcellularLocation>
</comment>
<dbReference type="GO" id="GO:0000281">
    <property type="term" value="P:mitotic cytokinesis"/>
    <property type="evidence" value="ECO:0007669"/>
    <property type="project" value="InterPro"/>
</dbReference>
<dbReference type="PANTHER" id="PTHR31838">
    <property type="entry name" value="CENTROSOMAL PROTEIN OF 55 KDA"/>
    <property type="match status" value="1"/>
</dbReference>
<dbReference type="PANTHER" id="PTHR31838:SF1">
    <property type="entry name" value="CENTROSOMAL PROTEIN OF 55 KDA"/>
    <property type="match status" value="1"/>
</dbReference>
<dbReference type="InterPro" id="IPR038926">
    <property type="entry name" value="CEP55"/>
</dbReference>
<keyword evidence="2" id="KW-0963">Cytoplasm</keyword>
<reference evidence="6" key="1">
    <citation type="submission" date="2014-12" db="EMBL/GenBank/DDBJ databases">
        <title>Insight into the proteome of Arion vulgaris.</title>
        <authorList>
            <person name="Aradska J."/>
            <person name="Bulat T."/>
            <person name="Smidak R."/>
            <person name="Sarate P."/>
            <person name="Gangsoo J."/>
            <person name="Sialana F."/>
            <person name="Bilban M."/>
            <person name="Lubec G."/>
        </authorList>
    </citation>
    <scope>NUCLEOTIDE SEQUENCE</scope>
    <source>
        <tissue evidence="6">Skin</tissue>
    </source>
</reference>
<dbReference type="Pfam" id="PF12180">
    <property type="entry name" value="EABR"/>
    <property type="match status" value="1"/>
</dbReference>